<reference evidence="1 2" key="1">
    <citation type="submission" date="2024-05" db="EMBL/GenBank/DDBJ databases">
        <authorList>
            <person name="Wallberg A."/>
        </authorList>
    </citation>
    <scope>NUCLEOTIDE SEQUENCE [LARGE SCALE GENOMIC DNA]</scope>
</reference>
<dbReference type="AlphaFoldDB" id="A0AAV2RZR9"/>
<sequence length="157" mass="17871">MKCFNCNSDFHWARSRPCATERNTLYSHDFRGDEEEVQITMMESDNGLDDKIDVLFGETIGAMILDLGCSKTVCGVRWFELFLETLNEMEKKVVYEKSTSFFKFGDGKRMPSIKRAVIPCVLGAKYISIRTDIVACNIPLLLSKASMKKAGMEIHKH</sequence>
<organism evidence="1 2">
    <name type="scientific">Meganyctiphanes norvegica</name>
    <name type="common">Northern krill</name>
    <name type="synonym">Thysanopoda norvegica</name>
    <dbReference type="NCBI Taxonomy" id="48144"/>
    <lineage>
        <taxon>Eukaryota</taxon>
        <taxon>Metazoa</taxon>
        <taxon>Ecdysozoa</taxon>
        <taxon>Arthropoda</taxon>
        <taxon>Crustacea</taxon>
        <taxon>Multicrustacea</taxon>
        <taxon>Malacostraca</taxon>
        <taxon>Eumalacostraca</taxon>
        <taxon>Eucarida</taxon>
        <taxon>Euphausiacea</taxon>
        <taxon>Euphausiidae</taxon>
        <taxon>Meganyctiphanes</taxon>
    </lineage>
</organism>
<evidence type="ECO:0000313" key="1">
    <source>
        <dbReference type="EMBL" id="CAL4147658.1"/>
    </source>
</evidence>
<proteinExistence type="predicted"/>
<evidence type="ECO:0000313" key="2">
    <source>
        <dbReference type="Proteomes" id="UP001497623"/>
    </source>
</evidence>
<comment type="caution">
    <text evidence="1">The sequence shown here is derived from an EMBL/GenBank/DDBJ whole genome shotgun (WGS) entry which is preliminary data.</text>
</comment>
<accession>A0AAV2RZR9</accession>
<dbReference type="EMBL" id="CAXKWB010036172">
    <property type="protein sequence ID" value="CAL4147658.1"/>
    <property type="molecule type" value="Genomic_DNA"/>
</dbReference>
<gene>
    <name evidence="1" type="ORF">MNOR_LOCUS30101</name>
</gene>
<keyword evidence="2" id="KW-1185">Reference proteome</keyword>
<dbReference type="Proteomes" id="UP001497623">
    <property type="component" value="Unassembled WGS sequence"/>
</dbReference>
<name>A0AAV2RZR9_MEGNR</name>
<protein>
    <submittedName>
        <fullName evidence="1">Uncharacterized protein</fullName>
    </submittedName>
</protein>